<evidence type="ECO:0000256" key="6">
    <source>
        <dbReference type="SAM" id="MobiDB-lite"/>
    </source>
</evidence>
<dbReference type="PANTHER" id="PTHR12841">
    <property type="entry name" value="PROTEIN UNC-50 HOMOLOG"/>
    <property type="match status" value="1"/>
</dbReference>
<feature type="transmembrane region" description="Helical" evidence="7">
    <location>
        <begin position="149"/>
        <end position="171"/>
    </location>
</feature>
<name>A0A2A2J5J5_9BILA</name>
<evidence type="ECO:0000313" key="8">
    <source>
        <dbReference type="EMBL" id="PAV57078.1"/>
    </source>
</evidence>
<comment type="caution">
    <text evidence="8">The sequence shown here is derived from an EMBL/GenBank/DDBJ whole genome shotgun (WGS) entry which is preliminary data.</text>
</comment>
<evidence type="ECO:0000313" key="9">
    <source>
        <dbReference type="Proteomes" id="UP000218231"/>
    </source>
</evidence>
<evidence type="ECO:0000256" key="4">
    <source>
        <dbReference type="ARBA" id="ARBA00022989"/>
    </source>
</evidence>
<proteinExistence type="inferred from homology"/>
<keyword evidence="4 7" id="KW-1133">Transmembrane helix</keyword>
<evidence type="ECO:0000256" key="5">
    <source>
        <dbReference type="ARBA" id="ARBA00023136"/>
    </source>
</evidence>
<feature type="transmembrane region" description="Helical" evidence="7">
    <location>
        <begin position="225"/>
        <end position="246"/>
    </location>
</feature>
<feature type="region of interest" description="Disordered" evidence="6">
    <location>
        <begin position="1"/>
        <end position="35"/>
    </location>
</feature>
<feature type="compositionally biased region" description="Polar residues" evidence="6">
    <location>
        <begin position="1"/>
        <end position="25"/>
    </location>
</feature>
<feature type="transmembrane region" description="Helical" evidence="7">
    <location>
        <begin position="119"/>
        <end position="137"/>
    </location>
</feature>
<accession>A0A2A2J5J5</accession>
<dbReference type="STRING" id="2018661.A0A2A2J5J5"/>
<dbReference type="PANTHER" id="PTHR12841:SF6">
    <property type="entry name" value="PROTEIN UNC-50 HOMOLOG"/>
    <property type="match status" value="1"/>
</dbReference>
<feature type="transmembrane region" description="Helical" evidence="7">
    <location>
        <begin position="258"/>
        <end position="279"/>
    </location>
</feature>
<dbReference type="Proteomes" id="UP000218231">
    <property type="component" value="Unassembled WGS sequence"/>
</dbReference>
<keyword evidence="3 7" id="KW-0812">Transmembrane</keyword>
<evidence type="ECO:0008006" key="10">
    <source>
        <dbReference type="Google" id="ProtNLM"/>
    </source>
</evidence>
<evidence type="ECO:0000256" key="7">
    <source>
        <dbReference type="SAM" id="Phobius"/>
    </source>
</evidence>
<protein>
    <recommendedName>
        <fullName evidence="10">UNC-50 family protein</fullName>
    </recommendedName>
</protein>
<dbReference type="InterPro" id="IPR007881">
    <property type="entry name" value="UNC-50"/>
</dbReference>
<reference evidence="8 9" key="1">
    <citation type="journal article" date="2017" name="Curr. Biol.">
        <title>Genome architecture and evolution of a unichromosomal asexual nematode.</title>
        <authorList>
            <person name="Fradin H."/>
            <person name="Zegar C."/>
            <person name="Gutwein M."/>
            <person name="Lucas J."/>
            <person name="Kovtun M."/>
            <person name="Corcoran D."/>
            <person name="Baugh L.R."/>
            <person name="Kiontke K."/>
            <person name="Gunsalus K."/>
            <person name="Fitch D.H."/>
            <person name="Piano F."/>
        </authorList>
    </citation>
    <scope>NUCLEOTIDE SEQUENCE [LARGE SCALE GENOMIC DNA]</scope>
    <source>
        <strain evidence="8">PF1309</strain>
    </source>
</reference>
<organism evidence="8 9">
    <name type="scientific">Diploscapter pachys</name>
    <dbReference type="NCBI Taxonomy" id="2018661"/>
    <lineage>
        <taxon>Eukaryota</taxon>
        <taxon>Metazoa</taxon>
        <taxon>Ecdysozoa</taxon>
        <taxon>Nematoda</taxon>
        <taxon>Chromadorea</taxon>
        <taxon>Rhabditida</taxon>
        <taxon>Rhabditina</taxon>
        <taxon>Rhabditomorpha</taxon>
        <taxon>Rhabditoidea</taxon>
        <taxon>Rhabditidae</taxon>
        <taxon>Diploscapter</taxon>
    </lineage>
</organism>
<gene>
    <name evidence="8" type="ORF">WR25_26139</name>
</gene>
<evidence type="ECO:0000256" key="2">
    <source>
        <dbReference type="ARBA" id="ARBA00006293"/>
    </source>
</evidence>
<comment type="subcellular location">
    <subcellularLocation>
        <location evidence="1">Membrane</location>
        <topology evidence="1">Multi-pass membrane protein</topology>
    </subcellularLocation>
</comment>
<keyword evidence="9" id="KW-1185">Reference proteome</keyword>
<evidence type="ECO:0000256" key="3">
    <source>
        <dbReference type="ARBA" id="ARBA00022692"/>
    </source>
</evidence>
<evidence type="ECO:0000256" key="1">
    <source>
        <dbReference type="ARBA" id="ARBA00004141"/>
    </source>
</evidence>
<dbReference type="OrthoDB" id="10027013at2759"/>
<dbReference type="Pfam" id="PF05216">
    <property type="entry name" value="UNC-50"/>
    <property type="match status" value="1"/>
</dbReference>
<dbReference type="EMBL" id="LIAE01010657">
    <property type="protein sequence ID" value="PAV57078.1"/>
    <property type="molecule type" value="Genomic_DNA"/>
</dbReference>
<dbReference type="GO" id="GO:0000139">
    <property type="term" value="C:Golgi membrane"/>
    <property type="evidence" value="ECO:0007669"/>
    <property type="project" value="TreeGrafter"/>
</dbReference>
<feature type="transmembrane region" description="Helical" evidence="7">
    <location>
        <begin position="192"/>
        <end position="213"/>
    </location>
</feature>
<comment type="similarity">
    <text evidence="2">Belongs to the unc-50 family.</text>
</comment>
<sequence>MNNQSVTGRPVHQPSTSGVQSPTFNKQHRYSRSGYASPGGYSTYSSNTADRVGCLTAIRMSASAKLGRFIRRLLHFRQMDFEFAFWQMLYLLIQPSKVYKNFIYRKRTKDQFARDDPAFLVLLSLSLLFSSVFYSIALNLSTWGFVKFFLWSVFIDCIAVGVVIATVLWLYSNRFLRKVQDQDVEWGYCFDVHLNAFFPCLVLLHVLLPIIYPTLIDGPSFVSRFIGNTIWFIAAIYYVYITFLGYTALPILTRTHYFLYPMTFLFISWIATVTAGWNISQTTMGFYHRRAESHNLPPHTGL</sequence>
<dbReference type="AlphaFoldDB" id="A0A2A2J5J5"/>
<keyword evidence="5 7" id="KW-0472">Membrane</keyword>